<evidence type="ECO:0000313" key="2">
    <source>
        <dbReference type="Proteomes" id="UP000325081"/>
    </source>
</evidence>
<reference evidence="2" key="1">
    <citation type="journal article" date="2019" name="Curr. Biol.">
        <title>Genome Sequence of Striga asiatica Provides Insight into the Evolution of Plant Parasitism.</title>
        <authorList>
            <person name="Yoshida S."/>
            <person name="Kim S."/>
            <person name="Wafula E.K."/>
            <person name="Tanskanen J."/>
            <person name="Kim Y.M."/>
            <person name="Honaas L."/>
            <person name="Yang Z."/>
            <person name="Spallek T."/>
            <person name="Conn C.E."/>
            <person name="Ichihashi Y."/>
            <person name="Cheong K."/>
            <person name="Cui S."/>
            <person name="Der J.P."/>
            <person name="Gundlach H."/>
            <person name="Jiao Y."/>
            <person name="Hori C."/>
            <person name="Ishida J.K."/>
            <person name="Kasahara H."/>
            <person name="Kiba T."/>
            <person name="Kim M.S."/>
            <person name="Koo N."/>
            <person name="Laohavisit A."/>
            <person name="Lee Y.H."/>
            <person name="Lumba S."/>
            <person name="McCourt P."/>
            <person name="Mortimer J.C."/>
            <person name="Mutuku J.M."/>
            <person name="Nomura T."/>
            <person name="Sasaki-Sekimoto Y."/>
            <person name="Seto Y."/>
            <person name="Wang Y."/>
            <person name="Wakatake T."/>
            <person name="Sakakibara H."/>
            <person name="Demura T."/>
            <person name="Yamaguchi S."/>
            <person name="Yoneyama K."/>
            <person name="Manabe R.I."/>
            <person name="Nelson D.C."/>
            <person name="Schulman A.H."/>
            <person name="Timko M.P."/>
            <person name="dePamphilis C.W."/>
            <person name="Choi D."/>
            <person name="Shirasu K."/>
        </authorList>
    </citation>
    <scope>NUCLEOTIDE SEQUENCE [LARGE SCALE GENOMIC DNA]</scope>
    <source>
        <strain evidence="2">cv. UVA1</strain>
    </source>
</reference>
<gene>
    <name evidence="1" type="ORF">STAS_19940</name>
</gene>
<comment type="caution">
    <text evidence="1">The sequence shown here is derived from an EMBL/GenBank/DDBJ whole genome shotgun (WGS) entry which is preliminary data.</text>
</comment>
<evidence type="ECO:0000313" key="1">
    <source>
        <dbReference type="EMBL" id="GER43104.1"/>
    </source>
</evidence>
<keyword evidence="2" id="KW-1185">Reference proteome</keyword>
<proteinExistence type="predicted"/>
<dbReference type="Proteomes" id="UP000325081">
    <property type="component" value="Unassembled WGS sequence"/>
</dbReference>
<name>A0A5A7QDG4_STRAF</name>
<dbReference type="AlphaFoldDB" id="A0A5A7QDG4"/>
<organism evidence="1 2">
    <name type="scientific">Striga asiatica</name>
    <name type="common">Asiatic witchweed</name>
    <name type="synonym">Buchnera asiatica</name>
    <dbReference type="NCBI Taxonomy" id="4170"/>
    <lineage>
        <taxon>Eukaryota</taxon>
        <taxon>Viridiplantae</taxon>
        <taxon>Streptophyta</taxon>
        <taxon>Embryophyta</taxon>
        <taxon>Tracheophyta</taxon>
        <taxon>Spermatophyta</taxon>
        <taxon>Magnoliopsida</taxon>
        <taxon>eudicotyledons</taxon>
        <taxon>Gunneridae</taxon>
        <taxon>Pentapetalae</taxon>
        <taxon>asterids</taxon>
        <taxon>lamiids</taxon>
        <taxon>Lamiales</taxon>
        <taxon>Orobanchaceae</taxon>
        <taxon>Buchnereae</taxon>
        <taxon>Striga</taxon>
    </lineage>
</organism>
<accession>A0A5A7QDG4</accession>
<sequence length="256" mass="28999">MALLSPAMMSWTCRLPPPSARSHHLPPLKRSHFPAKLGFNLMHNNNNNINNEHLMIKRSHIPAKLGPDLMHNNNEHLMIMVVADDECSLLSMQNNSITLLQSSANNNNNNNNNNTLPNFSRLTYEYERREVLAWCNPWILFGPSLSLDDDDDDDVDTLLLWDPSTDECKTLIDPASGLYYDDDVDVETRCSNHMLMGIGFDSALGDYKMAASLLRALILYCIIMCALTRSVEPNIQHKTESKVMSTTQDVDYNDDD</sequence>
<dbReference type="EMBL" id="BKCP01006515">
    <property type="protein sequence ID" value="GER43104.1"/>
    <property type="molecule type" value="Genomic_DNA"/>
</dbReference>
<protein>
    <submittedName>
        <fullName evidence="1">Ubiquitin-like superfamily protein</fullName>
    </submittedName>
</protein>